<feature type="transmembrane region" description="Helical" evidence="2">
    <location>
        <begin position="226"/>
        <end position="244"/>
    </location>
</feature>
<feature type="region of interest" description="Disordered" evidence="1">
    <location>
        <begin position="712"/>
        <end position="822"/>
    </location>
</feature>
<protein>
    <submittedName>
        <fullName evidence="3">Uncharacterized protein</fullName>
    </submittedName>
</protein>
<comment type="caution">
    <text evidence="3">The sequence shown here is derived from an EMBL/GenBank/DDBJ whole genome shotgun (WGS) entry which is preliminary data.</text>
</comment>
<keyword evidence="2" id="KW-1133">Transmembrane helix</keyword>
<dbReference type="Proteomes" id="UP000306050">
    <property type="component" value="Chromosome SGRAM_22"/>
</dbReference>
<sequence>MTSGIIDGAAVGPSSSLLNNIAMSPHDPSLFSLLNSLFEPNFLILVTYLCINLYLASRVIRIATKRYRQLKMTPSKSGQLGLVRVPAEGDTDVLQAHEELFRIGSKSNKYKTDTPVADALIRLATWAFKNEAGHAKRIFGLLAVLSLASTWYYMLTFLRHSYLAYLERCHLTSYPLPPTPPPFNLSRPAQLVPALHLRILRISQWLASLSLFKEAWMEVIKDATSWWWSSEICIITVGAWALFLRHEAERLHIPHVWTVMALGQLVAISFAFNLFSLAVIYRLDALDLLSARCDTIFKAKRRVIRPLEDNSPDSPPEIYPQPEQEHAAESRPFRVSVALPPADENAPPAAWPSTSLPPSPRRSPDPNVRLLDTRLTVQRVPLPPRPTPMDQAAQTMQRWIPEKVGLPLFVFAGLSSVLQHPNSFTKVMVMHVFPLLISMYPAYHKLRSIPSKPTPRRASFTPPTSNLTTKRVLLGMVSRSESHVPIWQDAKVYYLGLGVISIALRLWLTLACFCEVKDSGSVVHQAWRTITLLFPTTFLRHPAQSSISSDHVCVALSASVFVLIESGLWLWKAAVASPSSVLPGSYDPDEEMMRDMDEDACMLHAPLPSSLRLDQADRKVIETQACAIVVLLALSPLLGGSATLSLYLAVRCTWVQQYEQHRGSQDDELLHPPHRPGSQVIDDSEEVHLLENEEGERYMEVRKMHVSELRLRGAAVGGRRPVDSTPPPGAMDDDEEEPMTPPSSARSEGRHAGMATQEDAQETRTGATGRSRLMRGGTAESEMGTASSVEEGSGRRSTPMRHRHPPPRYGELSPLTSQGRRD</sequence>
<dbReference type="AlphaFoldDB" id="A0A4U7KSI7"/>
<dbReference type="EMBL" id="SRRM01000014">
    <property type="protein sequence ID" value="TKY86977.1"/>
    <property type="molecule type" value="Genomic_DNA"/>
</dbReference>
<feature type="transmembrane region" description="Helical" evidence="2">
    <location>
        <begin position="256"/>
        <end position="281"/>
    </location>
</feature>
<feature type="transmembrane region" description="Helical" evidence="2">
    <location>
        <begin position="138"/>
        <end position="155"/>
    </location>
</feature>
<accession>A0A4U7KSI7</accession>
<dbReference type="GeneID" id="40726549"/>
<dbReference type="KEGG" id="sgra:EX895_003654"/>
<gene>
    <name evidence="3" type="ORF">EX895_003654</name>
</gene>
<evidence type="ECO:0000256" key="2">
    <source>
        <dbReference type="SAM" id="Phobius"/>
    </source>
</evidence>
<dbReference type="OrthoDB" id="2126185at2759"/>
<reference evidence="3 4" key="1">
    <citation type="submission" date="2019-05" db="EMBL/GenBank/DDBJ databases">
        <title>Sporisorium graminicola CBS 10092 draft sequencing and annotation.</title>
        <authorList>
            <person name="Solano-Gonzalez S."/>
            <person name="Caddick M.X."/>
            <person name="Darby A."/>
        </authorList>
    </citation>
    <scope>NUCLEOTIDE SEQUENCE [LARGE SCALE GENOMIC DNA]</scope>
    <source>
        <strain evidence="3 4">CBS 10092</strain>
    </source>
</reference>
<evidence type="ECO:0000313" key="3">
    <source>
        <dbReference type="EMBL" id="TKY86977.1"/>
    </source>
</evidence>
<feature type="transmembrane region" description="Helical" evidence="2">
    <location>
        <begin position="42"/>
        <end position="63"/>
    </location>
</feature>
<keyword evidence="2" id="KW-0472">Membrane</keyword>
<evidence type="ECO:0000313" key="4">
    <source>
        <dbReference type="Proteomes" id="UP000306050"/>
    </source>
</evidence>
<name>A0A4U7KSI7_9BASI</name>
<keyword evidence="4" id="KW-1185">Reference proteome</keyword>
<keyword evidence="2" id="KW-0812">Transmembrane</keyword>
<proteinExistence type="predicted"/>
<organism evidence="3 4">
    <name type="scientific">Sporisorium graminicola</name>
    <dbReference type="NCBI Taxonomy" id="280036"/>
    <lineage>
        <taxon>Eukaryota</taxon>
        <taxon>Fungi</taxon>
        <taxon>Dikarya</taxon>
        <taxon>Basidiomycota</taxon>
        <taxon>Ustilaginomycotina</taxon>
        <taxon>Ustilaginomycetes</taxon>
        <taxon>Ustilaginales</taxon>
        <taxon>Ustilaginaceae</taxon>
        <taxon>Sporisorium</taxon>
    </lineage>
</organism>
<evidence type="ECO:0000256" key="1">
    <source>
        <dbReference type="SAM" id="MobiDB-lite"/>
    </source>
</evidence>
<dbReference type="RefSeq" id="XP_029738962.1">
    <property type="nucleotide sequence ID" value="XM_029884252.1"/>
</dbReference>
<feature type="region of interest" description="Disordered" evidence="1">
    <location>
        <begin position="342"/>
        <end position="369"/>
    </location>
</feature>